<proteinExistence type="predicted"/>
<evidence type="ECO:0000313" key="2">
    <source>
        <dbReference type="Proteomes" id="UP000490535"/>
    </source>
</evidence>
<comment type="caution">
    <text evidence="1">The sequence shown here is derived from an EMBL/GenBank/DDBJ whole genome shotgun (WGS) entry which is preliminary data.</text>
</comment>
<dbReference type="AlphaFoldDB" id="A0A833PBQ2"/>
<evidence type="ECO:0000313" key="1">
    <source>
        <dbReference type="EMBL" id="KAF1018513.1"/>
    </source>
</evidence>
<reference evidence="2" key="1">
    <citation type="journal article" date="2020" name="MBio">
        <title>Horizontal gene transfer to a defensive symbiont with a reduced genome amongst a multipartite beetle microbiome.</title>
        <authorList>
            <person name="Waterworth S.C."/>
            <person name="Florez L.V."/>
            <person name="Rees E.R."/>
            <person name="Hertweck C."/>
            <person name="Kaltenpoth M."/>
            <person name="Kwan J.C."/>
        </authorList>
    </citation>
    <scope>NUCLEOTIDE SEQUENCE [LARGE SCALE GENOMIC DNA]</scope>
</reference>
<accession>A0A833PBQ2</accession>
<protein>
    <submittedName>
        <fullName evidence="1">Uncharacterized protein</fullName>
    </submittedName>
</protein>
<gene>
    <name evidence="1" type="ORF">GAK29_04215</name>
</gene>
<sequence>MRYPPRALGSRYGALVIDSMPPATMISAEPALIASAACMTAFMPEPQSLLMVTAPVESGKPALRIAWRAGPCFKPAGSTQPMMTSCTSVGCKPDRAIASLMLTAPKSGAVTLARLP</sequence>
<dbReference type="EMBL" id="WNDP01000173">
    <property type="protein sequence ID" value="KAF1018513.1"/>
    <property type="molecule type" value="Genomic_DNA"/>
</dbReference>
<name>A0A833PBQ2_ACIBZ</name>
<organism evidence="1 2">
    <name type="scientific">Acinetobacter bereziniae</name>
    <name type="common">Acinetobacter genomosp. 10</name>
    <dbReference type="NCBI Taxonomy" id="106648"/>
    <lineage>
        <taxon>Bacteria</taxon>
        <taxon>Pseudomonadati</taxon>
        <taxon>Pseudomonadota</taxon>
        <taxon>Gammaproteobacteria</taxon>
        <taxon>Moraxellales</taxon>
        <taxon>Moraxellaceae</taxon>
        <taxon>Acinetobacter</taxon>
    </lineage>
</organism>
<dbReference type="Proteomes" id="UP000490535">
    <property type="component" value="Unassembled WGS sequence"/>
</dbReference>